<name>A0AA39F369_MICHY</name>
<keyword evidence="4" id="KW-1185">Reference proteome</keyword>
<evidence type="ECO:0000256" key="2">
    <source>
        <dbReference type="SAM" id="SignalP"/>
    </source>
</evidence>
<dbReference type="Proteomes" id="UP001168972">
    <property type="component" value="Unassembled WGS sequence"/>
</dbReference>
<reference evidence="3" key="2">
    <citation type="submission" date="2023-03" db="EMBL/GenBank/DDBJ databases">
        <authorList>
            <person name="Inwood S.N."/>
            <person name="Skelly J.G."/>
            <person name="Guhlin J."/>
            <person name="Harrop T.W.R."/>
            <person name="Goldson S.G."/>
            <person name="Dearden P.K."/>
        </authorList>
    </citation>
    <scope>NUCLEOTIDE SEQUENCE</scope>
    <source>
        <strain evidence="3">Lincoln</strain>
        <tissue evidence="3">Whole body</tissue>
    </source>
</reference>
<dbReference type="EMBL" id="JAQQBR010001834">
    <property type="protein sequence ID" value="KAK0162108.1"/>
    <property type="molecule type" value="Genomic_DNA"/>
</dbReference>
<dbReference type="AlphaFoldDB" id="A0AA39F369"/>
<sequence length="375" mass="40696">MISLIFATCLLAASALGQPWLNHGNVMQMQPHYNSYNAPTYALYPCESNEDPNGRWVFVRDQQHYVHLAECQQYNGQNNCAYRSAQNYVHPQTQPMMYIQPTNDCETQNCEYMCIQDECSRSFVIRSNDYNGIRESFNAPVPNVEPAETTTTSTTTTTPAPTTTPKTTPTSKPILRPRPVEPKEPRRSQPINTIRKPIKSINITTTTTTSKPSVVPITKVASTQRPMNFDVPTLKTQKNNAKLIKCKNAHGCAPAVPQQQIYYQPSSSSSAAAAAASSGGSSASASASAAGGSSSASASASASSSYMGFPGVPLQYNQQYQNQVLPCKSSGGASPCEVHYKRSASVNQNGFTIEVDGKKYNGTQLSKCQNSPCMQ</sequence>
<keyword evidence="2" id="KW-0732">Signal</keyword>
<feature type="compositionally biased region" description="Basic and acidic residues" evidence="1">
    <location>
        <begin position="178"/>
        <end position="187"/>
    </location>
</feature>
<protein>
    <submittedName>
        <fullName evidence="3">Uncharacterized protein</fullName>
    </submittedName>
</protein>
<comment type="caution">
    <text evidence="3">The sequence shown here is derived from an EMBL/GenBank/DDBJ whole genome shotgun (WGS) entry which is preliminary data.</text>
</comment>
<gene>
    <name evidence="3" type="ORF">PV327_008472</name>
</gene>
<proteinExistence type="predicted"/>
<evidence type="ECO:0000256" key="1">
    <source>
        <dbReference type="SAM" id="MobiDB-lite"/>
    </source>
</evidence>
<evidence type="ECO:0000313" key="4">
    <source>
        <dbReference type="Proteomes" id="UP001168972"/>
    </source>
</evidence>
<feature type="signal peptide" evidence="2">
    <location>
        <begin position="1"/>
        <end position="17"/>
    </location>
</feature>
<feature type="chain" id="PRO_5041314106" evidence="2">
    <location>
        <begin position="18"/>
        <end position="375"/>
    </location>
</feature>
<evidence type="ECO:0000313" key="3">
    <source>
        <dbReference type="EMBL" id="KAK0162108.1"/>
    </source>
</evidence>
<accession>A0AA39F369</accession>
<feature type="compositionally biased region" description="Low complexity" evidence="1">
    <location>
        <begin position="145"/>
        <end position="173"/>
    </location>
</feature>
<feature type="region of interest" description="Disordered" evidence="1">
    <location>
        <begin position="136"/>
        <end position="189"/>
    </location>
</feature>
<organism evidence="3 4">
    <name type="scientific">Microctonus hyperodae</name>
    <name type="common">Parasitoid wasp</name>
    <dbReference type="NCBI Taxonomy" id="165561"/>
    <lineage>
        <taxon>Eukaryota</taxon>
        <taxon>Metazoa</taxon>
        <taxon>Ecdysozoa</taxon>
        <taxon>Arthropoda</taxon>
        <taxon>Hexapoda</taxon>
        <taxon>Insecta</taxon>
        <taxon>Pterygota</taxon>
        <taxon>Neoptera</taxon>
        <taxon>Endopterygota</taxon>
        <taxon>Hymenoptera</taxon>
        <taxon>Apocrita</taxon>
        <taxon>Ichneumonoidea</taxon>
        <taxon>Braconidae</taxon>
        <taxon>Euphorinae</taxon>
        <taxon>Microctonus</taxon>
    </lineage>
</organism>
<reference evidence="3" key="1">
    <citation type="journal article" date="2023" name="bioRxiv">
        <title>Scaffold-level genome assemblies of two parasitoid biocontrol wasps reveal the parthenogenesis mechanism and an associated novel virus.</title>
        <authorList>
            <person name="Inwood S."/>
            <person name="Skelly J."/>
            <person name="Guhlin J."/>
            <person name="Harrop T."/>
            <person name="Goldson S."/>
            <person name="Dearden P."/>
        </authorList>
    </citation>
    <scope>NUCLEOTIDE SEQUENCE</scope>
    <source>
        <strain evidence="3">Lincoln</strain>
        <tissue evidence="3">Whole body</tissue>
    </source>
</reference>